<feature type="domain" description="Mur ligase N-terminal catalytic" evidence="13">
    <location>
        <begin position="22"/>
        <end position="107"/>
    </location>
</feature>
<keyword evidence="17" id="KW-1185">Reference proteome</keyword>
<feature type="binding site" evidence="11">
    <location>
        <begin position="410"/>
        <end position="413"/>
    </location>
    <ligand>
        <name>meso-2,6-diaminopimelate</name>
        <dbReference type="ChEBI" id="CHEBI:57791"/>
    </ligand>
</feature>
<comment type="pathway">
    <text evidence="11 12">Cell wall biogenesis; peptidoglycan biosynthesis.</text>
</comment>
<name>A0ABP5EV47_9MICO</name>
<reference evidence="17" key="1">
    <citation type="journal article" date="2019" name="Int. J. Syst. Evol. Microbiol.">
        <title>The Global Catalogue of Microorganisms (GCM) 10K type strain sequencing project: providing services to taxonomists for standard genome sequencing and annotation.</title>
        <authorList>
            <consortium name="The Broad Institute Genomics Platform"/>
            <consortium name="The Broad Institute Genome Sequencing Center for Infectious Disease"/>
            <person name="Wu L."/>
            <person name="Ma J."/>
        </authorList>
    </citation>
    <scope>NUCLEOTIDE SEQUENCE [LARGE SCALE GENOMIC DNA]</scope>
    <source>
        <strain evidence="17">JCM 14546</strain>
    </source>
</reference>
<protein>
    <recommendedName>
        <fullName evidence="11">UDP-N-acetylmuramoyl-L-alanyl-D-glutamate--2,6-diaminopimelate ligase</fullName>
        <ecNumber evidence="11">6.3.2.13</ecNumber>
    </recommendedName>
    <alternativeName>
        <fullName evidence="11">Meso-A2pm-adding enzyme</fullName>
    </alternativeName>
    <alternativeName>
        <fullName evidence="11">Meso-diaminopimelate-adding enzyme</fullName>
    </alternativeName>
    <alternativeName>
        <fullName evidence="11">UDP-MurNAc-L-Ala-D-Glu:meso-diaminopimelate ligase</fullName>
    </alternativeName>
    <alternativeName>
        <fullName evidence="11">UDP-MurNAc-tripeptide synthetase</fullName>
    </alternativeName>
    <alternativeName>
        <fullName evidence="11">UDP-N-acetylmuramyl-tripeptide synthetase</fullName>
    </alternativeName>
</protein>
<dbReference type="Gene3D" id="3.90.190.20">
    <property type="entry name" value="Mur ligase, C-terminal domain"/>
    <property type="match status" value="1"/>
</dbReference>
<evidence type="ECO:0000256" key="7">
    <source>
        <dbReference type="ARBA" id="ARBA00022960"/>
    </source>
</evidence>
<evidence type="ECO:0000259" key="14">
    <source>
        <dbReference type="Pfam" id="PF02875"/>
    </source>
</evidence>
<dbReference type="InterPro" id="IPR005761">
    <property type="entry name" value="UDP-N-AcMur-Glu-dNH2Pim_ligase"/>
</dbReference>
<feature type="binding site" evidence="11">
    <location>
        <position position="475"/>
    </location>
    <ligand>
        <name>meso-2,6-diaminopimelate</name>
        <dbReference type="ChEBI" id="CHEBI:57791"/>
    </ligand>
</feature>
<accession>A0ABP5EV47</accession>
<feature type="domain" description="Mur ligase C-terminal" evidence="14">
    <location>
        <begin position="340"/>
        <end position="473"/>
    </location>
</feature>
<evidence type="ECO:0000256" key="2">
    <source>
        <dbReference type="ARBA" id="ARBA00022490"/>
    </source>
</evidence>
<keyword evidence="2 11" id="KW-0963">Cytoplasm</keyword>
<comment type="cofactor">
    <cofactor evidence="11">
        <name>Mg(2+)</name>
        <dbReference type="ChEBI" id="CHEBI:18420"/>
    </cofactor>
</comment>
<feature type="binding site" evidence="11">
    <location>
        <position position="190"/>
    </location>
    <ligand>
        <name>UDP-N-acetyl-alpha-D-muramoyl-L-alanyl-D-glutamate</name>
        <dbReference type="ChEBI" id="CHEBI:83900"/>
    </ligand>
</feature>
<keyword evidence="10 11" id="KW-0961">Cell wall biogenesis/degradation</keyword>
<comment type="function">
    <text evidence="11">Catalyzes the addition of meso-diaminopimelic acid to the nucleotide precursor UDP-N-acetylmuramoyl-L-alanyl-D-glutamate (UMAG) in the biosynthesis of bacterial cell-wall peptidoglycan.</text>
</comment>
<keyword evidence="5 11" id="KW-0547">Nucleotide-binding</keyword>
<feature type="binding site" evidence="11">
    <location>
        <position position="198"/>
    </location>
    <ligand>
        <name>UDP-N-acetyl-alpha-D-muramoyl-L-alanyl-D-glutamate</name>
        <dbReference type="ChEBI" id="CHEBI:83900"/>
    </ligand>
</feature>
<feature type="modified residue" description="N6-carboxylysine" evidence="11">
    <location>
        <position position="230"/>
    </location>
</feature>
<evidence type="ECO:0000256" key="5">
    <source>
        <dbReference type="ARBA" id="ARBA00022741"/>
    </source>
</evidence>
<keyword evidence="9 11" id="KW-0131">Cell cycle</keyword>
<keyword evidence="7 11" id="KW-0133">Cell shape</keyword>
<dbReference type="PANTHER" id="PTHR23135:SF4">
    <property type="entry name" value="UDP-N-ACETYLMURAMOYL-L-ALANYL-D-GLUTAMATE--2,6-DIAMINOPIMELATE LIGASE MURE HOMOLOG, CHLOROPLASTIC"/>
    <property type="match status" value="1"/>
</dbReference>
<feature type="binding site" evidence="11">
    <location>
        <position position="196"/>
    </location>
    <ligand>
        <name>UDP-N-acetyl-alpha-D-muramoyl-L-alanyl-D-glutamate</name>
        <dbReference type="ChEBI" id="CHEBI:83900"/>
    </ligand>
</feature>
<organism evidence="16 17">
    <name type="scientific">Brevibacterium samyangense</name>
    <dbReference type="NCBI Taxonomy" id="366888"/>
    <lineage>
        <taxon>Bacteria</taxon>
        <taxon>Bacillati</taxon>
        <taxon>Actinomycetota</taxon>
        <taxon>Actinomycetes</taxon>
        <taxon>Micrococcales</taxon>
        <taxon>Brevibacteriaceae</taxon>
        <taxon>Brevibacterium</taxon>
    </lineage>
</organism>
<sequence length="503" mass="52691">MLLNDLTLPDGIRVLGTLDRTVNGVSLDSRTVGPGFLYAALPGANVHGASFAAPLVAQGLRAVLTDEAGLAIVREAAEAEGISLADVTFLVIEEPRAHLGGIAAQVYGTDPVAPSLLGITGTNGKTTTTYLVDGLLRALGRTTGVIGTVATLIAGERLPSARTTPEAPELHSLLARMRARGVDDCAMEVSSHALHQHRVDGVFFDVVGFTNLTQDHLDYHPTMRDYFEAKALLFTPRFARTGAIVLADDWARELAAEAPIPVVTISREESDRPDWHVTGESGSDFVLVGPAGERIVARSPLPGDFNVMNTALALVLLVLHGVAPEDLAPVAASFDVAVPGRMEVVHPEAPRVVVDYSHTSDALEKVLHGLRESSPLVVVFGAGGDRDPLKRPLMGAAAARHADVIIVTDDNPRSEDPATIRAAVLLGVQAEIAAGNARVRSTAVHEIGDRAAAIAAGVEAAGASGTLLVAGKGHETGQTVGNIVHPFDDREQTRAAIAHVLSR</sequence>
<evidence type="ECO:0000256" key="8">
    <source>
        <dbReference type="ARBA" id="ARBA00022984"/>
    </source>
</evidence>
<dbReference type="GO" id="GO:0016874">
    <property type="term" value="F:ligase activity"/>
    <property type="evidence" value="ECO:0007669"/>
    <property type="project" value="UniProtKB-KW"/>
</dbReference>
<dbReference type="SUPFAM" id="SSF53244">
    <property type="entry name" value="MurD-like peptide ligases, peptide-binding domain"/>
    <property type="match status" value="1"/>
</dbReference>
<evidence type="ECO:0000256" key="12">
    <source>
        <dbReference type="RuleBase" id="RU004135"/>
    </source>
</evidence>
<dbReference type="Pfam" id="PF02875">
    <property type="entry name" value="Mur_ligase_C"/>
    <property type="match status" value="1"/>
</dbReference>
<feature type="binding site" evidence="11">
    <location>
        <position position="29"/>
    </location>
    <ligand>
        <name>UDP-N-acetyl-alpha-D-muramoyl-L-alanyl-D-glutamate</name>
        <dbReference type="ChEBI" id="CHEBI:83900"/>
    </ligand>
</feature>
<evidence type="ECO:0000256" key="11">
    <source>
        <dbReference type="HAMAP-Rule" id="MF_00208"/>
    </source>
</evidence>
<proteinExistence type="inferred from homology"/>
<feature type="binding site" evidence="11">
    <location>
        <begin position="163"/>
        <end position="164"/>
    </location>
    <ligand>
        <name>UDP-N-acetyl-alpha-D-muramoyl-L-alanyl-D-glutamate</name>
        <dbReference type="ChEBI" id="CHEBI:83900"/>
    </ligand>
</feature>
<dbReference type="Gene3D" id="3.40.1190.10">
    <property type="entry name" value="Mur-like, catalytic domain"/>
    <property type="match status" value="1"/>
</dbReference>
<evidence type="ECO:0000313" key="16">
    <source>
        <dbReference type="EMBL" id="GAA2005793.1"/>
    </source>
</evidence>
<evidence type="ECO:0000256" key="9">
    <source>
        <dbReference type="ARBA" id="ARBA00023306"/>
    </source>
</evidence>
<evidence type="ECO:0000256" key="4">
    <source>
        <dbReference type="ARBA" id="ARBA00022618"/>
    </source>
</evidence>
<dbReference type="Pfam" id="PF01225">
    <property type="entry name" value="Mur_ligase"/>
    <property type="match status" value="1"/>
</dbReference>
<feature type="short sequence motif" description="Meso-diaminopimelate recognition motif" evidence="11">
    <location>
        <begin position="410"/>
        <end position="413"/>
    </location>
</feature>
<dbReference type="InterPro" id="IPR036615">
    <property type="entry name" value="Mur_ligase_C_dom_sf"/>
</dbReference>
<dbReference type="HAMAP" id="MF_00208">
    <property type="entry name" value="MurE"/>
    <property type="match status" value="1"/>
</dbReference>
<dbReference type="NCBIfam" id="TIGR01085">
    <property type="entry name" value="murE"/>
    <property type="match status" value="1"/>
</dbReference>
<evidence type="ECO:0000259" key="15">
    <source>
        <dbReference type="Pfam" id="PF08245"/>
    </source>
</evidence>
<evidence type="ECO:0000256" key="3">
    <source>
        <dbReference type="ARBA" id="ARBA00022598"/>
    </source>
</evidence>
<keyword evidence="3 11" id="KW-0436">Ligase</keyword>
<feature type="binding site" evidence="11">
    <location>
        <position position="386"/>
    </location>
    <ligand>
        <name>meso-2,6-diaminopimelate</name>
        <dbReference type="ChEBI" id="CHEBI:57791"/>
    </ligand>
</feature>
<dbReference type="InterPro" id="IPR013221">
    <property type="entry name" value="Mur_ligase_cen"/>
</dbReference>
<gene>
    <name evidence="11" type="primary">murE</name>
    <name evidence="16" type="ORF">GCM10009755_14500</name>
</gene>
<comment type="catalytic activity">
    <reaction evidence="11">
        <text>UDP-N-acetyl-alpha-D-muramoyl-L-alanyl-D-glutamate + meso-2,6-diaminopimelate + ATP = UDP-N-acetyl-alpha-D-muramoyl-L-alanyl-gamma-D-glutamyl-meso-2,6-diaminopimelate + ADP + phosphate + H(+)</text>
        <dbReference type="Rhea" id="RHEA:23676"/>
        <dbReference type="ChEBI" id="CHEBI:15378"/>
        <dbReference type="ChEBI" id="CHEBI:30616"/>
        <dbReference type="ChEBI" id="CHEBI:43474"/>
        <dbReference type="ChEBI" id="CHEBI:57791"/>
        <dbReference type="ChEBI" id="CHEBI:83900"/>
        <dbReference type="ChEBI" id="CHEBI:83905"/>
        <dbReference type="ChEBI" id="CHEBI:456216"/>
        <dbReference type="EC" id="6.3.2.13"/>
    </reaction>
</comment>
<dbReference type="InterPro" id="IPR035911">
    <property type="entry name" value="MurE/MurF_N"/>
</dbReference>
<keyword evidence="4 11" id="KW-0132">Cell division</keyword>
<dbReference type="Pfam" id="PF08245">
    <property type="entry name" value="Mur_ligase_M"/>
    <property type="match status" value="1"/>
</dbReference>
<dbReference type="NCBIfam" id="NF001124">
    <property type="entry name" value="PRK00139.1-2"/>
    <property type="match status" value="1"/>
</dbReference>
<dbReference type="InterPro" id="IPR004101">
    <property type="entry name" value="Mur_ligase_C"/>
</dbReference>
<keyword evidence="11" id="KW-0460">Magnesium</keyword>
<comment type="caution">
    <text evidence="11">Lacks conserved residue(s) required for the propagation of feature annotation.</text>
</comment>
<dbReference type="SUPFAM" id="SSF53623">
    <property type="entry name" value="MurD-like peptide ligases, catalytic domain"/>
    <property type="match status" value="1"/>
</dbReference>
<dbReference type="Gene3D" id="3.40.1390.10">
    <property type="entry name" value="MurE/MurF, N-terminal domain"/>
    <property type="match status" value="1"/>
</dbReference>
<evidence type="ECO:0000259" key="13">
    <source>
        <dbReference type="Pfam" id="PF01225"/>
    </source>
</evidence>
<dbReference type="Proteomes" id="UP001500755">
    <property type="component" value="Unassembled WGS sequence"/>
</dbReference>
<evidence type="ECO:0000313" key="17">
    <source>
        <dbReference type="Proteomes" id="UP001500755"/>
    </source>
</evidence>
<dbReference type="InterPro" id="IPR036565">
    <property type="entry name" value="Mur-like_cat_sf"/>
</dbReference>
<dbReference type="EMBL" id="BAAANO010000013">
    <property type="protein sequence ID" value="GAA2005793.1"/>
    <property type="molecule type" value="Genomic_DNA"/>
</dbReference>
<dbReference type="PROSITE" id="PS01011">
    <property type="entry name" value="FOLYLPOLYGLU_SYNT_1"/>
    <property type="match status" value="1"/>
</dbReference>
<comment type="similarity">
    <text evidence="1 11">Belongs to the MurCDEF family. MurE subfamily.</text>
</comment>
<keyword evidence="6 11" id="KW-0067">ATP-binding</keyword>
<dbReference type="InterPro" id="IPR018109">
    <property type="entry name" value="Folylpolyglutamate_synth_CS"/>
</dbReference>
<evidence type="ECO:0000256" key="1">
    <source>
        <dbReference type="ARBA" id="ARBA00005898"/>
    </source>
</evidence>
<evidence type="ECO:0000256" key="10">
    <source>
        <dbReference type="ARBA" id="ARBA00023316"/>
    </source>
</evidence>
<dbReference type="EC" id="6.3.2.13" evidence="11"/>
<dbReference type="SUPFAM" id="SSF63418">
    <property type="entry name" value="MurE/MurF N-terminal domain"/>
    <property type="match status" value="1"/>
</dbReference>
<comment type="caution">
    <text evidence="16">The sequence shown here is derived from an EMBL/GenBank/DDBJ whole genome shotgun (WGS) entry which is preliminary data.</text>
</comment>
<feature type="binding site" evidence="11">
    <location>
        <position position="27"/>
    </location>
    <ligand>
        <name>UDP-N-acetyl-alpha-D-muramoyl-L-alanyl-D-glutamate</name>
        <dbReference type="ChEBI" id="CHEBI:83900"/>
    </ligand>
</feature>
<evidence type="ECO:0000256" key="6">
    <source>
        <dbReference type="ARBA" id="ARBA00022840"/>
    </source>
</evidence>
<dbReference type="NCBIfam" id="NF001126">
    <property type="entry name" value="PRK00139.1-4"/>
    <property type="match status" value="1"/>
</dbReference>
<comment type="subcellular location">
    <subcellularLocation>
        <location evidence="11 12">Cytoplasm</location>
    </subcellularLocation>
</comment>
<keyword evidence="8 11" id="KW-0573">Peptidoglycan synthesis</keyword>
<dbReference type="PANTHER" id="PTHR23135">
    <property type="entry name" value="MUR LIGASE FAMILY MEMBER"/>
    <property type="match status" value="1"/>
</dbReference>
<feature type="binding site" evidence="11">
    <location>
        <begin position="121"/>
        <end position="127"/>
    </location>
    <ligand>
        <name>ATP</name>
        <dbReference type="ChEBI" id="CHEBI:30616"/>
    </ligand>
</feature>
<feature type="domain" description="Mur ligase central" evidence="15">
    <location>
        <begin position="119"/>
        <end position="316"/>
    </location>
</feature>
<feature type="binding site" evidence="11">
    <location>
        <position position="471"/>
    </location>
    <ligand>
        <name>meso-2,6-diaminopimelate</name>
        <dbReference type="ChEBI" id="CHEBI:57791"/>
    </ligand>
</feature>
<dbReference type="InterPro" id="IPR000713">
    <property type="entry name" value="Mur_ligase_N"/>
</dbReference>
<comment type="PTM">
    <text evidence="11">Carboxylation is probably crucial for Mg(2+) binding and, consequently, for the gamma-phosphate positioning of ATP.</text>
</comment>